<gene>
    <name evidence="9" type="primary">exbB</name>
    <name evidence="9" type="ORF">GCM10011365_11040</name>
</gene>
<dbReference type="InterPro" id="IPR050790">
    <property type="entry name" value="ExbB/TolQ_transport"/>
</dbReference>
<dbReference type="GO" id="GO:0017038">
    <property type="term" value="P:protein import"/>
    <property type="evidence" value="ECO:0007669"/>
    <property type="project" value="TreeGrafter"/>
</dbReference>
<protein>
    <submittedName>
        <fullName evidence="9">Biopolymer transporter ExbB</fullName>
    </submittedName>
</protein>
<evidence type="ECO:0000256" key="4">
    <source>
        <dbReference type="ARBA" id="ARBA00022989"/>
    </source>
</evidence>
<organism evidence="9 10">
    <name type="scientific">Marinicella pacifica</name>
    <dbReference type="NCBI Taxonomy" id="1171543"/>
    <lineage>
        <taxon>Bacteria</taxon>
        <taxon>Pseudomonadati</taxon>
        <taxon>Pseudomonadota</taxon>
        <taxon>Gammaproteobacteria</taxon>
        <taxon>Lysobacterales</taxon>
        <taxon>Marinicellaceae</taxon>
        <taxon>Marinicella</taxon>
    </lineage>
</organism>
<evidence type="ECO:0000313" key="10">
    <source>
        <dbReference type="Proteomes" id="UP000605253"/>
    </source>
</evidence>
<evidence type="ECO:0000256" key="3">
    <source>
        <dbReference type="ARBA" id="ARBA00022692"/>
    </source>
</evidence>
<dbReference type="AlphaFoldDB" id="A0A917CKW8"/>
<keyword evidence="6" id="KW-0653">Protein transport</keyword>
<feature type="transmembrane region" description="Helical" evidence="7">
    <location>
        <begin position="6"/>
        <end position="27"/>
    </location>
</feature>
<evidence type="ECO:0000256" key="5">
    <source>
        <dbReference type="ARBA" id="ARBA00023136"/>
    </source>
</evidence>
<comment type="subcellular location">
    <subcellularLocation>
        <location evidence="1">Cell membrane</location>
        <topology evidence="1">Multi-pass membrane protein</topology>
    </subcellularLocation>
    <subcellularLocation>
        <location evidence="6">Membrane</location>
        <topology evidence="6">Multi-pass membrane protein</topology>
    </subcellularLocation>
</comment>
<keyword evidence="10" id="KW-1185">Reference proteome</keyword>
<name>A0A917CKW8_9GAMM</name>
<keyword evidence="2" id="KW-1003">Cell membrane</keyword>
<dbReference type="PANTHER" id="PTHR30625:SF11">
    <property type="entry name" value="MOTA_TOLQ_EXBB PROTON CHANNEL DOMAIN-CONTAINING PROTEIN"/>
    <property type="match status" value="1"/>
</dbReference>
<evidence type="ECO:0000256" key="6">
    <source>
        <dbReference type="RuleBase" id="RU004057"/>
    </source>
</evidence>
<proteinExistence type="inferred from homology"/>
<evidence type="ECO:0000256" key="2">
    <source>
        <dbReference type="ARBA" id="ARBA00022475"/>
    </source>
</evidence>
<sequence>MFEIVSSGGVVMIFLLLLMALAMMIVAERFWSLRNQEIIPKKLAPDVLKWSRKKQLDENHIDKLAENSPLGYLMATALKQRHRQRTEIIESVEDAGRHVSHQLEKPLNWLQAIAEVAPLLGLLGTVIGMMKVFANIMEFGVGDANQLAGGISQALTTTAAGLIVAIPAVLFYRYFKNRIADQTIVMEQQVMQLIDNLAPADKP</sequence>
<dbReference type="PANTHER" id="PTHR30625">
    <property type="entry name" value="PROTEIN TOLQ"/>
    <property type="match status" value="1"/>
</dbReference>
<reference evidence="9" key="1">
    <citation type="journal article" date="2014" name="Int. J. Syst. Evol. Microbiol.">
        <title>Complete genome sequence of Corynebacterium casei LMG S-19264T (=DSM 44701T), isolated from a smear-ripened cheese.</title>
        <authorList>
            <consortium name="US DOE Joint Genome Institute (JGI-PGF)"/>
            <person name="Walter F."/>
            <person name="Albersmeier A."/>
            <person name="Kalinowski J."/>
            <person name="Ruckert C."/>
        </authorList>
    </citation>
    <scope>NUCLEOTIDE SEQUENCE</scope>
    <source>
        <strain evidence="9">CGMCC 1.12181</strain>
    </source>
</reference>
<evidence type="ECO:0000259" key="8">
    <source>
        <dbReference type="Pfam" id="PF01618"/>
    </source>
</evidence>
<keyword evidence="3 7" id="KW-0812">Transmembrane</keyword>
<evidence type="ECO:0000256" key="1">
    <source>
        <dbReference type="ARBA" id="ARBA00004651"/>
    </source>
</evidence>
<dbReference type="Proteomes" id="UP000605253">
    <property type="component" value="Unassembled WGS sequence"/>
</dbReference>
<accession>A0A917CKW8</accession>
<comment type="similarity">
    <text evidence="6">Belongs to the exbB/tolQ family.</text>
</comment>
<comment type="caution">
    <text evidence="9">The sequence shown here is derived from an EMBL/GenBank/DDBJ whole genome shotgun (WGS) entry which is preliminary data.</text>
</comment>
<keyword evidence="4 7" id="KW-1133">Transmembrane helix</keyword>
<dbReference type="GO" id="GO:0005886">
    <property type="term" value="C:plasma membrane"/>
    <property type="evidence" value="ECO:0007669"/>
    <property type="project" value="UniProtKB-SubCell"/>
</dbReference>
<dbReference type="InterPro" id="IPR002898">
    <property type="entry name" value="MotA_ExbB_proton_chnl"/>
</dbReference>
<dbReference type="RefSeq" id="WP_188364690.1">
    <property type="nucleotide sequence ID" value="NZ_BAABJF010000017.1"/>
</dbReference>
<keyword evidence="5 7" id="KW-0472">Membrane</keyword>
<keyword evidence="6" id="KW-0813">Transport</keyword>
<dbReference type="EMBL" id="BMEO01000003">
    <property type="protein sequence ID" value="GGF91587.1"/>
    <property type="molecule type" value="Genomic_DNA"/>
</dbReference>
<evidence type="ECO:0000313" key="9">
    <source>
        <dbReference type="EMBL" id="GGF91587.1"/>
    </source>
</evidence>
<feature type="transmembrane region" description="Helical" evidence="7">
    <location>
        <begin position="150"/>
        <end position="172"/>
    </location>
</feature>
<reference evidence="9" key="2">
    <citation type="submission" date="2020-09" db="EMBL/GenBank/DDBJ databases">
        <authorList>
            <person name="Sun Q."/>
            <person name="Zhou Y."/>
        </authorList>
    </citation>
    <scope>NUCLEOTIDE SEQUENCE</scope>
    <source>
        <strain evidence="9">CGMCC 1.12181</strain>
    </source>
</reference>
<dbReference type="Pfam" id="PF01618">
    <property type="entry name" value="MotA_ExbB"/>
    <property type="match status" value="1"/>
</dbReference>
<feature type="transmembrane region" description="Helical" evidence="7">
    <location>
        <begin position="107"/>
        <end position="130"/>
    </location>
</feature>
<feature type="domain" description="MotA/TolQ/ExbB proton channel" evidence="8">
    <location>
        <begin position="67"/>
        <end position="187"/>
    </location>
</feature>
<evidence type="ECO:0000256" key="7">
    <source>
        <dbReference type="SAM" id="Phobius"/>
    </source>
</evidence>